<feature type="chain" id="PRO_5017005045" description="DKNYY family protein" evidence="1">
    <location>
        <begin position="24"/>
        <end position="515"/>
    </location>
</feature>
<evidence type="ECO:0000313" key="3">
    <source>
        <dbReference type="Proteomes" id="UP000251993"/>
    </source>
</evidence>
<dbReference type="RefSeq" id="WP_114068583.1">
    <property type="nucleotide sequence ID" value="NZ_CP030850.1"/>
</dbReference>
<dbReference type="OrthoDB" id="1059469at2"/>
<organism evidence="2 3">
    <name type="scientific">Runella rosea</name>
    <dbReference type="NCBI Taxonomy" id="2259595"/>
    <lineage>
        <taxon>Bacteria</taxon>
        <taxon>Pseudomonadati</taxon>
        <taxon>Bacteroidota</taxon>
        <taxon>Cytophagia</taxon>
        <taxon>Cytophagales</taxon>
        <taxon>Spirosomataceae</taxon>
        <taxon>Runella</taxon>
    </lineage>
</organism>
<dbReference type="KEGG" id="run:DR864_19740"/>
<gene>
    <name evidence="2" type="ORF">DR864_19740</name>
</gene>
<evidence type="ECO:0008006" key="4">
    <source>
        <dbReference type="Google" id="ProtNLM"/>
    </source>
</evidence>
<name>A0A344TME4_9BACT</name>
<protein>
    <recommendedName>
        <fullName evidence="4">DKNYY family protein</fullName>
    </recommendedName>
</protein>
<evidence type="ECO:0000256" key="1">
    <source>
        <dbReference type="SAM" id="SignalP"/>
    </source>
</evidence>
<dbReference type="AlphaFoldDB" id="A0A344TME4"/>
<reference evidence="2 3" key="1">
    <citation type="submission" date="2018-07" db="EMBL/GenBank/DDBJ databases">
        <title>Genome sequencing of Runella.</title>
        <authorList>
            <person name="Baek M.-G."/>
            <person name="Yi H."/>
        </authorList>
    </citation>
    <scope>NUCLEOTIDE SEQUENCE [LARGE SCALE GENOMIC DNA]</scope>
    <source>
        <strain evidence="2 3">HYN0085</strain>
    </source>
</reference>
<proteinExistence type="predicted"/>
<dbReference type="EMBL" id="CP030850">
    <property type="protein sequence ID" value="AXE19815.1"/>
    <property type="molecule type" value="Genomic_DNA"/>
</dbReference>
<sequence>MKTLKQILRLLMFTGALCSEAQAQLEQSLRLEFKVSQTNDEYFDVTPLNKEGLLVTQRKEEYYGNEKWSFFRFDTLLKQQWSAEYKLSYELHPIKTYHNQNYLFWLLQETDSDKLTVLRVDLHNGEIETFKGDLLTRADIVHFKVLGNTAFIGGYHHSRPVVMAFSFFDKSIKALPYLYTTNTEISNIELDEQRNQLNVLLYTIKRGDCQFTIKTYSYEGKLIKTTTMPFEDNNGLISGKILPLDEASSLIVGNYAQGCTQYSQGLYFSRIKDAEPEKLQWVDFSKLENFFNYLKPKRKQRVVEKISKRKEEGKEPKFRYRLLVHDVIKSNDEFVLVAEVYYPVYKNGNMYYGGIAARNPNREFDGFRYTHAIVCGFDKAGNLLWDNCFALENVESIELLPMVQVTRRDGLLVLGYPKDGKINTEVIERNKIVREKEAFTIKSADDNDRIVDNERGLLAAWHDHYFLAYGYQKIGSEKWVGAPREVFYINRFSYDPYAPRLDAKEETKKGKSSGN</sequence>
<feature type="signal peptide" evidence="1">
    <location>
        <begin position="1"/>
        <end position="23"/>
    </location>
</feature>
<evidence type="ECO:0000313" key="2">
    <source>
        <dbReference type="EMBL" id="AXE19815.1"/>
    </source>
</evidence>
<accession>A0A344TME4</accession>
<keyword evidence="1" id="KW-0732">Signal</keyword>
<keyword evidence="3" id="KW-1185">Reference proteome</keyword>
<dbReference type="Proteomes" id="UP000251993">
    <property type="component" value="Chromosome"/>
</dbReference>